<dbReference type="Pfam" id="PF01558">
    <property type="entry name" value="POR"/>
    <property type="match status" value="1"/>
</dbReference>
<dbReference type="GO" id="GO:0044281">
    <property type="term" value="P:small molecule metabolic process"/>
    <property type="evidence" value="ECO:0007669"/>
    <property type="project" value="UniProtKB-ARBA"/>
</dbReference>
<dbReference type="EMBL" id="AHJE01000062">
    <property type="protein sequence ID" value="EHP40628.1"/>
    <property type="molecule type" value="Genomic_DNA"/>
</dbReference>
<comment type="caution">
    <text evidence="10">The sequence shown here is derived from an EMBL/GenBank/DDBJ whole genome shotgun (WGS) entry which is preliminary data.</text>
</comment>
<dbReference type="Gene3D" id="3.40.50.970">
    <property type="match status" value="2"/>
</dbReference>
<evidence type="ECO:0000313" key="11">
    <source>
        <dbReference type="Proteomes" id="UP000005808"/>
    </source>
</evidence>
<dbReference type="CDD" id="cd07034">
    <property type="entry name" value="TPP_PYR_PFOR_IOR-alpha_like"/>
    <property type="match status" value="1"/>
</dbReference>
<gene>
    <name evidence="10" type="ORF">OR16_25000</name>
</gene>
<dbReference type="InterPro" id="IPR002869">
    <property type="entry name" value="Pyrv_flavodox_OxRed_cen"/>
</dbReference>
<dbReference type="Pfam" id="PF02775">
    <property type="entry name" value="TPP_enzyme_C"/>
    <property type="match status" value="1"/>
</dbReference>
<feature type="domain" description="Thiamine pyrophosphate enzyme TPP-binding" evidence="8">
    <location>
        <begin position="460"/>
        <end position="546"/>
    </location>
</feature>
<keyword evidence="2" id="KW-0004">4Fe-4S</keyword>
<dbReference type="OrthoDB" id="9803617at2"/>
<dbReference type="InterPro" id="IPR011766">
    <property type="entry name" value="TPP_enzyme_TPP-bd"/>
</dbReference>
<organism evidence="10 11">
    <name type="scientific">Cupriavidus basilensis OR16</name>
    <dbReference type="NCBI Taxonomy" id="1127483"/>
    <lineage>
        <taxon>Bacteria</taxon>
        <taxon>Pseudomonadati</taxon>
        <taxon>Pseudomonadota</taxon>
        <taxon>Betaproteobacteria</taxon>
        <taxon>Burkholderiales</taxon>
        <taxon>Burkholderiaceae</taxon>
        <taxon>Cupriavidus</taxon>
    </lineage>
</organism>
<dbReference type="PATRIC" id="fig|1127483.3.peg.5002"/>
<accession>H1SA79</accession>
<dbReference type="InterPro" id="IPR051457">
    <property type="entry name" value="2-oxoacid:Fd_oxidoreductase"/>
</dbReference>
<dbReference type="InterPro" id="IPR019752">
    <property type="entry name" value="Pyrv/ketoisovalerate_OxRed_cat"/>
</dbReference>
<keyword evidence="1" id="KW-0813">Transport</keyword>
<name>H1SA79_9BURK</name>
<dbReference type="SUPFAM" id="SSF52922">
    <property type="entry name" value="TK C-terminal domain-like"/>
    <property type="match status" value="1"/>
</dbReference>
<sequence>MNNALARTGTTLDDKYQAQEGWLYMTGMQALVRLPIQQRLRDTAAGWNTGAYISGYRGSPVGRYDMELWAAETLLKEHNIQFRAGLNEDLAATAIWGAQYVGSFPGARVDGVFGIWYGKGPGVDRSGDVLRHANLAGTSPKGGVVCLAGDDHGAKSSTVANFSDQIFIAVGMPVLYPSNTQELLDYGLHGIAMSRFSGCWVGMKVVTDVVEGGGSVYVSLDSPQIRMPESARDAADMLESDGYHIRSVDAPLPQEERLYHHKHQAVMAYARANGLNRVTLNPDHAKIGIVSAGKSWQDVLEAMASLGLDEARAAELGIRLLKIGMIWPLDPAIVREFAQGLETIIVVEEKRPVLEDQLRAALYGGAAPRIVGKHQAGGVFDPARGPMLFPNAGELSPQRIAAVIADTLHLHNPACGLNSPLAPAAKADASGMPSRMPGFCSGCPHNRSTRLPEGSRALAGIGCHTIAARANPLRTTTVSQMGGEGVMWLGQQAFTDEKHVFANIGDGTFAHSGFLAVRQAIAAGVPMTYKILYNGFVSMTGGQPVETEQPPQQILHGLAAEGVRKMAVVTDEPQKYRDISLPPDTPVHHRSQMDAVQREFREYPGVSVILYDQACATERRRLRKRGKLPDPAKRAFINPAVCEGCGDCGKASNCMSIEPLETEFGRKRRINQGSCNKDYSCVDGFCPSFVTVHGGKPRDQKASNGGPRQPEWTHTLPEPVIAALADIRSVLIVGIGGTGVVTIGQTLAMAAHLQGYYTSNLDITGISQKYGAVNSHVRIAPRPGMLHATRIGAGDTSALVGCDLVVAAGDETVSTLRLGTSQGVICTDLVPTAEFAGNPDWNIDADVLVQRLRHALGDDVLLLEGQRLAIELMGDAIAANMLMLGAAWQRGLVPVSLAAMHRAIELNGVAVAMNKDAFLWGRRAGHDLQAVERFVRETRAPASQVINFVPRTRRSVADVVRSRGEHLKAHGGHGPVRRYEQLVQRVADAERHAGLGDALSRAVATSYHKLLAVKDEWEVARLYSHPDFQAALRNEFEGEYTLRFHVGAWPFSTTDDMGRPVKGEVGPWLMTAFRWMTKFRFLRGSVLDPFRNNAERRLERHLVSQYERDIDRLLDGINAQTYDVATRIAALPESVRGFGHVKEASAAKAGEARAALIAELEGRWAGPVQPQAVQARVYAVT</sequence>
<dbReference type="Gene3D" id="3.40.50.920">
    <property type="match status" value="1"/>
</dbReference>
<dbReference type="PANTHER" id="PTHR48084:SF3">
    <property type="entry name" value="SUBUNIT OF PYRUVATE:FLAVODOXIN OXIDOREDUCTASE"/>
    <property type="match status" value="1"/>
</dbReference>
<dbReference type="GO" id="GO:0030976">
    <property type="term" value="F:thiamine pyrophosphate binding"/>
    <property type="evidence" value="ECO:0007669"/>
    <property type="project" value="InterPro"/>
</dbReference>
<keyword evidence="6" id="KW-0411">Iron-sulfur</keyword>
<dbReference type="SUPFAM" id="SSF53323">
    <property type="entry name" value="Pyruvate-ferredoxin oxidoreductase, PFOR, domain III"/>
    <property type="match status" value="1"/>
</dbReference>
<dbReference type="InterPro" id="IPR029061">
    <property type="entry name" value="THDP-binding"/>
</dbReference>
<dbReference type="EC" id="1.2.7.8" evidence="10"/>
<dbReference type="InterPro" id="IPR002880">
    <property type="entry name" value="Pyrv_Fd/Flavodoxin_OxRdtase_N"/>
</dbReference>
<evidence type="ECO:0000259" key="7">
    <source>
        <dbReference type="Pfam" id="PF01558"/>
    </source>
</evidence>
<proteinExistence type="predicted"/>
<dbReference type="Gene3D" id="3.40.920.10">
    <property type="entry name" value="Pyruvate-ferredoxin oxidoreductase, PFOR, domain III"/>
    <property type="match status" value="1"/>
</dbReference>
<keyword evidence="10" id="KW-0670">Pyruvate</keyword>
<evidence type="ECO:0000259" key="9">
    <source>
        <dbReference type="Pfam" id="PF20169"/>
    </source>
</evidence>
<evidence type="ECO:0000313" key="10">
    <source>
        <dbReference type="EMBL" id="EHP40628.1"/>
    </source>
</evidence>
<dbReference type="NCBIfam" id="NF009588">
    <property type="entry name" value="PRK13029.1"/>
    <property type="match status" value="1"/>
</dbReference>
<dbReference type="PANTHER" id="PTHR48084">
    <property type="entry name" value="2-OXOGLUTARATE OXIDOREDUCTASE SUBUNIT KORB-RELATED"/>
    <property type="match status" value="1"/>
</dbReference>
<evidence type="ECO:0000256" key="4">
    <source>
        <dbReference type="ARBA" id="ARBA00023002"/>
    </source>
</evidence>
<evidence type="ECO:0000256" key="2">
    <source>
        <dbReference type="ARBA" id="ARBA00022485"/>
    </source>
</evidence>
<reference evidence="10 11" key="1">
    <citation type="journal article" date="2012" name="J. Bacteriol.">
        <title>De Novo Genome Project of Cupriavidus basilensis OR16.</title>
        <authorList>
            <person name="Cserhati M."/>
            <person name="Kriszt B."/>
            <person name="Szoboszlay S."/>
            <person name="Toth A."/>
            <person name="Szabo I."/>
            <person name="Tancsics A."/>
            <person name="Nagy I."/>
            <person name="Horvath B."/>
            <person name="Nagy I."/>
            <person name="Kukolya J."/>
        </authorList>
    </citation>
    <scope>NUCLEOTIDE SEQUENCE [LARGE SCALE GENOMIC DNA]</scope>
    <source>
        <strain evidence="10 11">OR16</strain>
    </source>
</reference>
<dbReference type="RefSeq" id="WP_006160366.1">
    <property type="nucleotide sequence ID" value="NZ_AHJE01000062.1"/>
</dbReference>
<keyword evidence="4 10" id="KW-0560">Oxidoreductase</keyword>
<evidence type="ECO:0000256" key="1">
    <source>
        <dbReference type="ARBA" id="ARBA00022448"/>
    </source>
</evidence>
<evidence type="ECO:0000256" key="3">
    <source>
        <dbReference type="ARBA" id="ARBA00022982"/>
    </source>
</evidence>
<dbReference type="NCBIfam" id="NF009589">
    <property type="entry name" value="PRK13030.1"/>
    <property type="match status" value="1"/>
</dbReference>
<evidence type="ECO:0000259" key="8">
    <source>
        <dbReference type="Pfam" id="PF02775"/>
    </source>
</evidence>
<protein>
    <submittedName>
        <fullName evidence="10">Indolepyruvate ferredoxin oxidoreductase</fullName>
        <ecNumber evidence="10">1.2.7.8</ecNumber>
    </submittedName>
</protein>
<keyword evidence="5" id="KW-0408">Iron</keyword>
<keyword evidence="2" id="KW-0479">Metal-binding</keyword>
<dbReference type="Proteomes" id="UP000005808">
    <property type="component" value="Unassembled WGS sequence"/>
</dbReference>
<evidence type="ECO:0000256" key="6">
    <source>
        <dbReference type="ARBA" id="ARBA00023014"/>
    </source>
</evidence>
<dbReference type="AlphaFoldDB" id="H1SA79"/>
<evidence type="ECO:0000256" key="5">
    <source>
        <dbReference type="ARBA" id="ARBA00023004"/>
    </source>
</evidence>
<dbReference type="Pfam" id="PF20169">
    <property type="entry name" value="DUF6537"/>
    <property type="match status" value="1"/>
</dbReference>
<dbReference type="SUPFAM" id="SSF52518">
    <property type="entry name" value="Thiamin diphosphate-binding fold (THDP-binding)"/>
    <property type="match status" value="2"/>
</dbReference>
<dbReference type="InterPro" id="IPR009014">
    <property type="entry name" value="Transketo_C/PFOR_II"/>
</dbReference>
<feature type="domain" description="Pyruvate/ketoisovalerate oxidoreductase catalytic" evidence="7">
    <location>
        <begin position="736"/>
        <end position="921"/>
    </location>
</feature>
<dbReference type="InterPro" id="IPR046667">
    <property type="entry name" value="DUF6537"/>
</dbReference>
<dbReference type="GO" id="GO:0043805">
    <property type="term" value="F:indolepyruvate ferredoxin oxidoreductase activity"/>
    <property type="evidence" value="ECO:0007669"/>
    <property type="project" value="UniProtKB-EC"/>
</dbReference>
<dbReference type="GO" id="GO:0051539">
    <property type="term" value="F:4 iron, 4 sulfur cluster binding"/>
    <property type="evidence" value="ECO:0007669"/>
    <property type="project" value="UniProtKB-KW"/>
</dbReference>
<dbReference type="GO" id="GO:0045333">
    <property type="term" value="P:cellular respiration"/>
    <property type="evidence" value="ECO:0007669"/>
    <property type="project" value="UniProtKB-ARBA"/>
</dbReference>
<keyword evidence="3" id="KW-0249">Electron transport</keyword>
<feature type="domain" description="DUF6537" evidence="9">
    <location>
        <begin position="956"/>
        <end position="1153"/>
    </location>
</feature>